<accession>G2YHC2</accession>
<sequence length="131" mass="15270">MPIQHCTAPTPSNANAMLHRNAVEAFWNLEKTNPKCRKTKCLVEKLRDRRTDIVFLGVIWFYLHDQCNSRRSCMACKKNEDSSQRCDNEVTSMSVTRSAWRHNRSNHSTVAGLAWYRPTPKRDFELEDKAN</sequence>
<name>G2YHC2_BOTF4</name>
<protein>
    <submittedName>
        <fullName evidence="1">Uncharacterized protein</fullName>
    </submittedName>
</protein>
<evidence type="ECO:0000313" key="2">
    <source>
        <dbReference type="Proteomes" id="UP000008177"/>
    </source>
</evidence>
<dbReference type="HOGENOM" id="CLU_1927275_0_0_1"/>
<dbReference type="InParanoid" id="G2YHC2"/>
<dbReference type="EMBL" id="FQ790335">
    <property type="protein sequence ID" value="CCD34939.1"/>
    <property type="molecule type" value="Genomic_DNA"/>
</dbReference>
<dbReference type="Proteomes" id="UP000008177">
    <property type="component" value="Unplaced contigs"/>
</dbReference>
<organism evidence="1 2">
    <name type="scientific">Botryotinia fuckeliana (strain T4)</name>
    <name type="common">Noble rot fungus</name>
    <name type="synonym">Botrytis cinerea</name>
    <dbReference type="NCBI Taxonomy" id="999810"/>
    <lineage>
        <taxon>Eukaryota</taxon>
        <taxon>Fungi</taxon>
        <taxon>Dikarya</taxon>
        <taxon>Ascomycota</taxon>
        <taxon>Pezizomycotina</taxon>
        <taxon>Leotiomycetes</taxon>
        <taxon>Helotiales</taxon>
        <taxon>Sclerotiniaceae</taxon>
        <taxon>Botrytis</taxon>
    </lineage>
</organism>
<proteinExistence type="predicted"/>
<dbReference type="AlphaFoldDB" id="G2YHC2"/>
<evidence type="ECO:0000313" key="1">
    <source>
        <dbReference type="EMBL" id="CCD34939.1"/>
    </source>
</evidence>
<gene>
    <name evidence="1" type="ORF">BofuT4_P021750.1</name>
</gene>
<reference evidence="2" key="1">
    <citation type="journal article" date="2011" name="PLoS Genet.">
        <title>Genomic analysis of the necrotrophic fungal pathogens Sclerotinia sclerotiorum and Botrytis cinerea.</title>
        <authorList>
            <person name="Amselem J."/>
            <person name="Cuomo C.A."/>
            <person name="van Kan J.A."/>
            <person name="Viaud M."/>
            <person name="Benito E.P."/>
            <person name="Couloux A."/>
            <person name="Coutinho P.M."/>
            <person name="de Vries R.P."/>
            <person name="Dyer P.S."/>
            <person name="Fillinger S."/>
            <person name="Fournier E."/>
            <person name="Gout L."/>
            <person name="Hahn M."/>
            <person name="Kohn L."/>
            <person name="Lapalu N."/>
            <person name="Plummer K.M."/>
            <person name="Pradier J.M."/>
            <person name="Quevillon E."/>
            <person name="Sharon A."/>
            <person name="Simon A."/>
            <person name="ten Have A."/>
            <person name="Tudzynski B."/>
            <person name="Tudzynski P."/>
            <person name="Wincker P."/>
            <person name="Andrew M."/>
            <person name="Anthouard V."/>
            <person name="Beever R.E."/>
            <person name="Beffa R."/>
            <person name="Benoit I."/>
            <person name="Bouzid O."/>
            <person name="Brault B."/>
            <person name="Chen Z."/>
            <person name="Choquer M."/>
            <person name="Collemare J."/>
            <person name="Cotton P."/>
            <person name="Danchin E.G."/>
            <person name="Da Silva C."/>
            <person name="Gautier A."/>
            <person name="Giraud C."/>
            <person name="Giraud T."/>
            <person name="Gonzalez C."/>
            <person name="Grossetete S."/>
            <person name="Guldener U."/>
            <person name="Henrissat B."/>
            <person name="Howlett B.J."/>
            <person name="Kodira C."/>
            <person name="Kretschmer M."/>
            <person name="Lappartient A."/>
            <person name="Leroch M."/>
            <person name="Levis C."/>
            <person name="Mauceli E."/>
            <person name="Neuveglise C."/>
            <person name="Oeser B."/>
            <person name="Pearson M."/>
            <person name="Poulain J."/>
            <person name="Poussereau N."/>
            <person name="Quesneville H."/>
            <person name="Rascle C."/>
            <person name="Schumacher J."/>
            <person name="Segurens B."/>
            <person name="Sexton A."/>
            <person name="Silva E."/>
            <person name="Sirven C."/>
            <person name="Soanes D.M."/>
            <person name="Talbot N.J."/>
            <person name="Templeton M."/>
            <person name="Yandava C."/>
            <person name="Yarden O."/>
            <person name="Zeng Q."/>
            <person name="Rollins J.A."/>
            <person name="Lebrun M.H."/>
            <person name="Dickman M."/>
        </authorList>
    </citation>
    <scope>NUCLEOTIDE SEQUENCE [LARGE SCALE GENOMIC DNA]</scope>
    <source>
        <strain evidence="2">T4</strain>
    </source>
</reference>